<comment type="caution">
    <text evidence="6">The sequence shown here is derived from an EMBL/GenBank/DDBJ whole genome shotgun (WGS) entry which is preliminary data.</text>
</comment>
<dbReference type="InterPro" id="IPR001680">
    <property type="entry name" value="WD40_rpt"/>
</dbReference>
<dbReference type="CDD" id="cd00200">
    <property type="entry name" value="WD40"/>
    <property type="match status" value="1"/>
</dbReference>
<evidence type="ECO:0000256" key="4">
    <source>
        <dbReference type="SAM" id="MobiDB-lite"/>
    </source>
</evidence>
<dbReference type="Gene3D" id="1.10.510.10">
    <property type="entry name" value="Transferase(Phosphotransferase) domain 1"/>
    <property type="match status" value="1"/>
</dbReference>
<dbReference type="Proteomes" id="UP001501442">
    <property type="component" value="Unassembled WGS sequence"/>
</dbReference>
<organism evidence="6 7">
    <name type="scientific">Actinoallomurus vinaceus</name>
    <dbReference type="NCBI Taxonomy" id="1080074"/>
    <lineage>
        <taxon>Bacteria</taxon>
        <taxon>Bacillati</taxon>
        <taxon>Actinomycetota</taxon>
        <taxon>Actinomycetes</taxon>
        <taxon>Streptosporangiales</taxon>
        <taxon>Thermomonosporaceae</taxon>
        <taxon>Actinoallomurus</taxon>
    </lineage>
</organism>
<feature type="repeat" description="WD" evidence="3">
    <location>
        <begin position="422"/>
        <end position="465"/>
    </location>
</feature>
<feature type="region of interest" description="Disordered" evidence="4">
    <location>
        <begin position="218"/>
        <end position="255"/>
    </location>
</feature>
<dbReference type="PROSITE" id="PS50294">
    <property type="entry name" value="WD_REPEATS_REGION"/>
    <property type="match status" value="1"/>
</dbReference>
<dbReference type="InterPro" id="IPR000719">
    <property type="entry name" value="Prot_kinase_dom"/>
</dbReference>
<dbReference type="PANTHER" id="PTHR44019:SF8">
    <property type="entry name" value="POC1 CENTRIOLAR PROTEIN HOMOLOG"/>
    <property type="match status" value="1"/>
</dbReference>
<dbReference type="PANTHER" id="PTHR44019">
    <property type="entry name" value="WD REPEAT-CONTAINING PROTEIN 55"/>
    <property type="match status" value="1"/>
</dbReference>
<feature type="region of interest" description="Disordered" evidence="4">
    <location>
        <begin position="187"/>
        <end position="206"/>
    </location>
</feature>
<dbReference type="SUPFAM" id="SSF50978">
    <property type="entry name" value="WD40 repeat-like"/>
    <property type="match status" value="1"/>
</dbReference>
<dbReference type="InterPro" id="IPR008271">
    <property type="entry name" value="Ser/Thr_kinase_AS"/>
</dbReference>
<proteinExistence type="predicted"/>
<dbReference type="InterPro" id="IPR050505">
    <property type="entry name" value="WDR55/POC1"/>
</dbReference>
<dbReference type="InterPro" id="IPR011009">
    <property type="entry name" value="Kinase-like_dom_sf"/>
</dbReference>
<dbReference type="PROSITE" id="PS00108">
    <property type="entry name" value="PROTEIN_KINASE_ST"/>
    <property type="match status" value="1"/>
</dbReference>
<dbReference type="InterPro" id="IPR020472">
    <property type="entry name" value="WD40_PAC1"/>
</dbReference>
<evidence type="ECO:0000313" key="7">
    <source>
        <dbReference type="Proteomes" id="UP001501442"/>
    </source>
</evidence>
<dbReference type="SMART" id="SM00320">
    <property type="entry name" value="WD40"/>
    <property type="match status" value="5"/>
</dbReference>
<dbReference type="Pfam" id="PF00069">
    <property type="entry name" value="Pkinase"/>
    <property type="match status" value="1"/>
</dbReference>
<protein>
    <recommendedName>
        <fullName evidence="5">Protein kinase domain-containing protein</fullName>
    </recommendedName>
</protein>
<keyword evidence="7" id="KW-1185">Reference proteome</keyword>
<evidence type="ECO:0000259" key="5">
    <source>
        <dbReference type="PROSITE" id="PS50011"/>
    </source>
</evidence>
<evidence type="ECO:0000313" key="6">
    <source>
        <dbReference type="EMBL" id="GAA4635751.1"/>
    </source>
</evidence>
<feature type="domain" description="Protein kinase" evidence="5">
    <location>
        <begin position="1"/>
        <end position="181"/>
    </location>
</feature>
<evidence type="ECO:0000256" key="3">
    <source>
        <dbReference type="PROSITE-ProRule" id="PRU00221"/>
    </source>
</evidence>
<evidence type="ECO:0000256" key="2">
    <source>
        <dbReference type="ARBA" id="ARBA00022737"/>
    </source>
</evidence>
<sequence length="638" mass="65494">MIIMEFVSASTLAESVDRDGPLPPVRVAAIGLALLEVLDEAHRTGIVHGDLKPANVMLLPGDRIELADFDLARMAGGRAPARTGALFGSPAYMAPEQVRGDRGDAATDWWALGATLYYASEGTAAFERDRYEAGIAAVLTESPPPPRRAGTDLAALFSALLDKDPSQRPGSEYIRAVLERVAAGEATVSTTAEQAPEAPPRPASESLTAGIGRAIEDAIQSGAMPVPQATETDATTRRPDRGRSAGPAPGGTRGVRRGLLAVGATALVAVVALGFAVPRLLAHDRRDERPAVRHGTSLPPVARHGASSPPATHPPSPGTAIRRLQACRPRPAGVTSMAVTTVNGHPAIVAGCGDDTVKVADLATGALGRSLTARGALSVQSVAVGAVDGRQVVVAGIQLSGEGNDYLRMWDLATGSETGKAFSGHTNGVTSVAFGTVDGRPVVVSGSFDTTVQTWDPATGRTVTPQLDTHAEVISLAFARLEDGRQVVVDGGYGSAVRVYEQKSGRQVGATFTGHSAHDSEYVYSVAIGAIGARKVVVSAGDDSTIQVSDLATGDRIGAAIRMAAHAVAVASLGGRQVIIAGGTDHTVRLWDLATGKPVGGPFTGDSAVTSLATTMLDGRPVAVAGYEDGSVSVWSLG</sequence>
<dbReference type="Gene3D" id="2.130.10.10">
    <property type="entry name" value="YVTN repeat-like/Quinoprotein amine dehydrogenase"/>
    <property type="match status" value="2"/>
</dbReference>
<dbReference type="PROSITE" id="PS50011">
    <property type="entry name" value="PROTEIN_KINASE_DOM"/>
    <property type="match status" value="1"/>
</dbReference>
<keyword evidence="1 3" id="KW-0853">WD repeat</keyword>
<gene>
    <name evidence="6" type="ORF">GCM10023196_082450</name>
</gene>
<reference evidence="7" key="1">
    <citation type="journal article" date="2019" name="Int. J. Syst. Evol. Microbiol.">
        <title>The Global Catalogue of Microorganisms (GCM) 10K type strain sequencing project: providing services to taxonomists for standard genome sequencing and annotation.</title>
        <authorList>
            <consortium name="The Broad Institute Genomics Platform"/>
            <consortium name="The Broad Institute Genome Sequencing Center for Infectious Disease"/>
            <person name="Wu L."/>
            <person name="Ma J."/>
        </authorList>
    </citation>
    <scope>NUCLEOTIDE SEQUENCE [LARGE SCALE GENOMIC DNA]</scope>
    <source>
        <strain evidence="7">JCM 17939</strain>
    </source>
</reference>
<name>A0ABP8UNM1_9ACTN</name>
<dbReference type="SMART" id="SM00220">
    <property type="entry name" value="S_TKc"/>
    <property type="match status" value="1"/>
</dbReference>
<dbReference type="InterPro" id="IPR019775">
    <property type="entry name" value="WD40_repeat_CS"/>
</dbReference>
<dbReference type="PROSITE" id="PS00678">
    <property type="entry name" value="WD_REPEATS_1"/>
    <property type="match status" value="1"/>
</dbReference>
<feature type="repeat" description="WD" evidence="3">
    <location>
        <begin position="563"/>
        <end position="601"/>
    </location>
</feature>
<feature type="region of interest" description="Disordered" evidence="4">
    <location>
        <begin position="287"/>
        <end position="319"/>
    </location>
</feature>
<evidence type="ECO:0000256" key="1">
    <source>
        <dbReference type="ARBA" id="ARBA00022574"/>
    </source>
</evidence>
<dbReference type="EMBL" id="BAABHK010000016">
    <property type="protein sequence ID" value="GAA4635751.1"/>
    <property type="molecule type" value="Genomic_DNA"/>
</dbReference>
<dbReference type="PRINTS" id="PR00320">
    <property type="entry name" value="GPROTEINBRPT"/>
</dbReference>
<feature type="compositionally biased region" description="Basic and acidic residues" evidence="4">
    <location>
        <begin position="234"/>
        <end position="243"/>
    </location>
</feature>
<dbReference type="SUPFAM" id="SSF56112">
    <property type="entry name" value="Protein kinase-like (PK-like)"/>
    <property type="match status" value="1"/>
</dbReference>
<dbReference type="InterPro" id="IPR015943">
    <property type="entry name" value="WD40/YVTN_repeat-like_dom_sf"/>
</dbReference>
<dbReference type="InterPro" id="IPR036322">
    <property type="entry name" value="WD40_repeat_dom_sf"/>
</dbReference>
<accession>A0ABP8UNM1</accession>
<dbReference type="PROSITE" id="PS50082">
    <property type="entry name" value="WD_REPEATS_2"/>
    <property type="match status" value="2"/>
</dbReference>
<dbReference type="Pfam" id="PF00400">
    <property type="entry name" value="WD40"/>
    <property type="match status" value="2"/>
</dbReference>
<dbReference type="CDD" id="cd14014">
    <property type="entry name" value="STKc_PknB_like"/>
    <property type="match status" value="1"/>
</dbReference>
<keyword evidence="2" id="KW-0677">Repeat</keyword>